<sequence length="311" mass="36068">MIYKMTSSKAVIAKVIADLGLNETEIPITDIRQWIGEALMNIGSVNQLDHKVEVIPINGYQAKLPCDLERLNSVAYSTCDCGGWIPMKKSTGTFSVYDRKDNCDCCNMIIHDDVLIPLVKNLHNLTKDKDALEILNKDTNTRQTLSTLINNYTVCSKNGRLQHTSFNGTNFSYTPQYDVKPGYLISNVPEGYAKISYHAIYTDEDGMPMMPDVQSYFETCFWYCAQKILYIKYIKGEVHRQLWIDAKNSYNFYRKQAYAESLMPNQDELTNIKYTWNTLVPEMDEERTFFSTTGDRQEIYNQNQNYNRLWR</sequence>
<evidence type="ECO:0000313" key="2">
    <source>
        <dbReference type="Proteomes" id="UP000827462"/>
    </source>
</evidence>
<evidence type="ECO:0000313" key="1">
    <source>
        <dbReference type="EMBL" id="QWM90643.2"/>
    </source>
</evidence>
<dbReference type="EMBL" id="MZ130492">
    <property type="protein sequence ID" value="QWM90643.2"/>
    <property type="molecule type" value="Genomic_DNA"/>
</dbReference>
<dbReference type="Proteomes" id="UP000827462">
    <property type="component" value="Segment"/>
</dbReference>
<accession>A0AAE7V4P8</accession>
<dbReference type="InterPro" id="IPR057118">
    <property type="entry name" value="R1-like"/>
</dbReference>
<protein>
    <submittedName>
        <fullName evidence="1">Tail tubular protein</fullName>
    </submittedName>
</protein>
<dbReference type="Pfam" id="PF24228">
    <property type="entry name" value="CrAss_Ring_1"/>
    <property type="match status" value="1"/>
</dbReference>
<organism evidence="1 2">
    <name type="scientific">uncultured phage cr12_1</name>
    <dbReference type="NCBI Taxonomy" id="2986409"/>
    <lineage>
        <taxon>Viruses</taxon>
        <taxon>Duplodnaviria</taxon>
        <taxon>Heunggongvirae</taxon>
        <taxon>Uroviricota</taxon>
        <taxon>Caudoviricetes</taxon>
        <taxon>Crassvirales</taxon>
        <taxon>Suoliviridae</taxon>
        <taxon>Bearivirinae</taxon>
        <taxon>Afonbuvirus</taxon>
        <taxon>Afonbuvirus intestinihominis</taxon>
    </lineage>
</organism>
<reference evidence="1 2" key="1">
    <citation type="submission" date="2021-04" db="EMBL/GenBank/DDBJ databases">
        <authorList>
            <person name="Shkoporov A.N."/>
            <person name="Stockdale S.R."/>
            <person name="Guerin E."/>
            <person name="Ross R.P."/>
            <person name="Hill C."/>
        </authorList>
    </citation>
    <scope>NUCLEOTIDE SEQUENCE [LARGE SCALE GENOMIC DNA]</scope>
    <source>
        <strain evidence="2">cr12_1</strain>
    </source>
</reference>
<gene>
    <name evidence="1" type="primary">gp_72671</name>
</gene>
<name>A0AAE7V4P8_9CAUD</name>
<proteinExistence type="predicted"/>
<keyword evidence="2" id="KW-1185">Reference proteome</keyword>